<dbReference type="AlphaFoldDB" id="T1BSI1"/>
<dbReference type="InterPro" id="IPR049119">
    <property type="entry name" value="FlgK_D2-like"/>
</dbReference>
<keyword evidence="4" id="KW-0966">Cell projection</keyword>
<sequence>SATQPFAQNGTSVSYAGASGVNQVQISPEQSISAGDTGSAVFMNIPAGNGTFTTAAAAANTGSASIGPGTVTDPSAWTPGTYTIAFTSASQYQVTNATGTVVASGSYAVSAGGTFSIAFNGIQVAFNGTPATGDHFTVASAGTASVFSTVASAISALSSSHLTSAQITTQLNTVGEQLTGALNTLDQVQASVGARINAVSAAQASAQTQQTNYQTSISQLSDTNYAAATTQLSTEELALQAAQASYASMESLSLFKYVS</sequence>
<dbReference type="Pfam" id="PF21158">
    <property type="entry name" value="flgK_1st_1"/>
    <property type="match status" value="1"/>
</dbReference>
<evidence type="ECO:0000259" key="2">
    <source>
        <dbReference type="Pfam" id="PF00700"/>
    </source>
</evidence>
<evidence type="ECO:0000313" key="4">
    <source>
        <dbReference type="EMBL" id="EQD72832.1"/>
    </source>
</evidence>
<organism evidence="4">
    <name type="scientific">mine drainage metagenome</name>
    <dbReference type="NCBI Taxonomy" id="410659"/>
    <lineage>
        <taxon>unclassified sequences</taxon>
        <taxon>metagenomes</taxon>
        <taxon>ecological metagenomes</taxon>
    </lineage>
</organism>
<dbReference type="Gene3D" id="1.20.1330.10">
    <property type="entry name" value="f41 fragment of flagellin, N-terminal domain"/>
    <property type="match status" value="1"/>
</dbReference>
<reference evidence="4" key="1">
    <citation type="submission" date="2013-08" db="EMBL/GenBank/DDBJ databases">
        <authorList>
            <person name="Mendez C."/>
            <person name="Richter M."/>
            <person name="Ferrer M."/>
            <person name="Sanchez J."/>
        </authorList>
    </citation>
    <scope>NUCLEOTIDE SEQUENCE</scope>
</reference>
<evidence type="ECO:0000259" key="3">
    <source>
        <dbReference type="Pfam" id="PF21158"/>
    </source>
</evidence>
<dbReference type="PANTHER" id="PTHR42792">
    <property type="entry name" value="FLAGELLIN"/>
    <property type="match status" value="1"/>
</dbReference>
<dbReference type="InterPro" id="IPR046358">
    <property type="entry name" value="Flagellin_C"/>
</dbReference>
<protein>
    <submittedName>
        <fullName evidence="4">Flagellar hook-associated protein 3</fullName>
    </submittedName>
</protein>
<dbReference type="GO" id="GO:0009288">
    <property type="term" value="C:bacterial-type flagellum"/>
    <property type="evidence" value="ECO:0007669"/>
    <property type="project" value="InterPro"/>
</dbReference>
<evidence type="ECO:0000256" key="1">
    <source>
        <dbReference type="ARBA" id="ARBA00023143"/>
    </source>
</evidence>
<comment type="caution">
    <text evidence="4">The sequence shown here is derived from an EMBL/GenBank/DDBJ whole genome shotgun (WGS) entry which is preliminary data.</text>
</comment>
<dbReference type="PANTHER" id="PTHR42792:SF1">
    <property type="entry name" value="FLAGELLAR HOOK-ASSOCIATED PROTEIN 3"/>
    <property type="match status" value="1"/>
</dbReference>
<feature type="non-terminal residue" evidence="4">
    <location>
        <position position="1"/>
    </location>
</feature>
<keyword evidence="4" id="KW-0282">Flagellum</keyword>
<gene>
    <name evidence="4" type="ORF">B1A_05252</name>
</gene>
<name>T1BSI1_9ZZZZ</name>
<dbReference type="EMBL" id="AUZX01003827">
    <property type="protein sequence ID" value="EQD72832.1"/>
    <property type="molecule type" value="Genomic_DNA"/>
</dbReference>
<dbReference type="InterPro" id="IPR001492">
    <property type="entry name" value="Flagellin"/>
</dbReference>
<dbReference type="SUPFAM" id="SSF64518">
    <property type="entry name" value="Phase 1 flagellin"/>
    <property type="match status" value="1"/>
</dbReference>
<dbReference type="Pfam" id="PF00700">
    <property type="entry name" value="Flagellin_C"/>
    <property type="match status" value="1"/>
</dbReference>
<feature type="domain" description="Flagellar hook-associated protein 1 D2-like" evidence="3">
    <location>
        <begin position="58"/>
        <end position="138"/>
    </location>
</feature>
<keyword evidence="1" id="KW-0975">Bacterial flagellum</keyword>
<reference evidence="4" key="2">
    <citation type="journal article" date="2014" name="ISME J.">
        <title>Microbial stratification in low pH oxic and suboxic macroscopic growths along an acid mine drainage.</title>
        <authorList>
            <person name="Mendez-Garcia C."/>
            <person name="Mesa V."/>
            <person name="Sprenger R.R."/>
            <person name="Richter M."/>
            <person name="Diez M.S."/>
            <person name="Solano J."/>
            <person name="Bargiela R."/>
            <person name="Golyshina O.V."/>
            <person name="Manteca A."/>
            <person name="Ramos J.L."/>
            <person name="Gallego J.R."/>
            <person name="Llorente I."/>
            <person name="Martins Dos Santos V.A."/>
            <person name="Jensen O.N."/>
            <person name="Pelaez A.I."/>
            <person name="Sanchez J."/>
            <person name="Ferrer M."/>
        </authorList>
    </citation>
    <scope>NUCLEOTIDE SEQUENCE</scope>
</reference>
<accession>T1BSI1</accession>
<keyword evidence="4" id="KW-0969">Cilium</keyword>
<proteinExistence type="predicted"/>
<feature type="domain" description="Flagellin C-terminal" evidence="2">
    <location>
        <begin position="178"/>
        <end position="256"/>
    </location>
</feature>
<dbReference type="GO" id="GO:0005198">
    <property type="term" value="F:structural molecule activity"/>
    <property type="evidence" value="ECO:0007669"/>
    <property type="project" value="InterPro"/>
</dbReference>